<evidence type="ECO:0000313" key="1">
    <source>
        <dbReference type="EMBL" id="CAG8520826.1"/>
    </source>
</evidence>
<name>A0A9N9FAM4_9GLOM</name>
<dbReference type="Proteomes" id="UP000789759">
    <property type="component" value="Unassembled WGS sequence"/>
</dbReference>
<proteinExistence type="predicted"/>
<reference evidence="1" key="1">
    <citation type="submission" date="2021-06" db="EMBL/GenBank/DDBJ databases">
        <authorList>
            <person name="Kallberg Y."/>
            <person name="Tangrot J."/>
            <person name="Rosling A."/>
        </authorList>
    </citation>
    <scope>NUCLEOTIDE SEQUENCE</scope>
    <source>
        <strain evidence="1">FL966</strain>
    </source>
</reference>
<protein>
    <submittedName>
        <fullName evidence="1">20045_t:CDS:1</fullName>
    </submittedName>
</protein>
<dbReference type="AlphaFoldDB" id="A0A9N9FAM4"/>
<keyword evidence="2" id="KW-1185">Reference proteome</keyword>
<dbReference type="EMBL" id="CAJVQA010001633">
    <property type="protein sequence ID" value="CAG8520826.1"/>
    <property type="molecule type" value="Genomic_DNA"/>
</dbReference>
<gene>
    <name evidence="1" type="ORF">CPELLU_LOCUS3376</name>
</gene>
<sequence length="45" mass="4755">MPIWEKGIVKVIGQGDSLDEQLGYQNKIGWATGGSRLAGNHVSSG</sequence>
<comment type="caution">
    <text evidence="1">The sequence shown here is derived from an EMBL/GenBank/DDBJ whole genome shotgun (WGS) entry which is preliminary data.</text>
</comment>
<accession>A0A9N9FAM4</accession>
<organism evidence="1 2">
    <name type="scientific">Cetraspora pellucida</name>
    <dbReference type="NCBI Taxonomy" id="1433469"/>
    <lineage>
        <taxon>Eukaryota</taxon>
        <taxon>Fungi</taxon>
        <taxon>Fungi incertae sedis</taxon>
        <taxon>Mucoromycota</taxon>
        <taxon>Glomeromycotina</taxon>
        <taxon>Glomeromycetes</taxon>
        <taxon>Diversisporales</taxon>
        <taxon>Gigasporaceae</taxon>
        <taxon>Cetraspora</taxon>
    </lineage>
</organism>
<evidence type="ECO:0000313" key="2">
    <source>
        <dbReference type="Proteomes" id="UP000789759"/>
    </source>
</evidence>